<gene>
    <name evidence="2" type="ORF">EV129_12641</name>
</gene>
<accession>A0A4R3RBZ7</accession>
<dbReference type="EMBL" id="SMBK01000026">
    <property type="protein sequence ID" value="TCU31579.1"/>
    <property type="molecule type" value="Genomic_DNA"/>
</dbReference>
<reference evidence="2 3" key="1">
    <citation type="submission" date="2019-03" db="EMBL/GenBank/DDBJ databases">
        <title>Genomic Encyclopedia of Type Strains, Phase IV (KMG-V): Genome sequencing to study the core and pangenomes of soil and plant-associated prokaryotes.</title>
        <authorList>
            <person name="Whitman W."/>
        </authorList>
    </citation>
    <scope>NUCLEOTIDE SEQUENCE [LARGE SCALE GENOMIC DNA]</scope>
    <source>
        <strain evidence="2 3">IE4868</strain>
    </source>
</reference>
<comment type="caution">
    <text evidence="2">The sequence shown here is derived from an EMBL/GenBank/DDBJ whole genome shotgun (WGS) entry which is preliminary data.</text>
</comment>
<evidence type="ECO:0000256" key="1">
    <source>
        <dbReference type="SAM" id="MobiDB-lite"/>
    </source>
</evidence>
<feature type="region of interest" description="Disordered" evidence="1">
    <location>
        <begin position="1"/>
        <end position="57"/>
    </location>
</feature>
<sequence length="57" mass="6209">MSTNDTTREQRRPKDVKPVPEKPDPADKESIAPTVPPAGTRDESERPIVDPVTGVSL</sequence>
<dbReference type="RefSeq" id="WP_165922048.1">
    <property type="nucleotide sequence ID" value="NZ_SMBK01000026.1"/>
</dbReference>
<proteinExistence type="predicted"/>
<name>A0A4R3RBZ7_9HYPH</name>
<organism evidence="2 3">
    <name type="scientific">Rhizobium azibense</name>
    <dbReference type="NCBI Taxonomy" id="1136135"/>
    <lineage>
        <taxon>Bacteria</taxon>
        <taxon>Pseudomonadati</taxon>
        <taxon>Pseudomonadota</taxon>
        <taxon>Alphaproteobacteria</taxon>
        <taxon>Hyphomicrobiales</taxon>
        <taxon>Rhizobiaceae</taxon>
        <taxon>Rhizobium/Agrobacterium group</taxon>
        <taxon>Rhizobium</taxon>
    </lineage>
</organism>
<protein>
    <submittedName>
        <fullName evidence="2">Uncharacterized protein</fullName>
    </submittedName>
</protein>
<dbReference type="Proteomes" id="UP000295507">
    <property type="component" value="Unassembled WGS sequence"/>
</dbReference>
<dbReference type="AlphaFoldDB" id="A0A4R3RBZ7"/>
<evidence type="ECO:0000313" key="2">
    <source>
        <dbReference type="EMBL" id="TCU31579.1"/>
    </source>
</evidence>
<evidence type="ECO:0000313" key="3">
    <source>
        <dbReference type="Proteomes" id="UP000295507"/>
    </source>
</evidence>
<feature type="compositionally biased region" description="Basic and acidic residues" evidence="1">
    <location>
        <begin position="1"/>
        <end position="30"/>
    </location>
</feature>